<proteinExistence type="predicted"/>
<reference evidence="1" key="2">
    <citation type="submission" date="2021-10" db="EMBL/GenBank/DDBJ databases">
        <authorList>
            <person name="Piombo E."/>
        </authorList>
    </citation>
    <scope>NUCLEOTIDE SEQUENCE</scope>
</reference>
<evidence type="ECO:0000313" key="1">
    <source>
        <dbReference type="EMBL" id="CAG9939972.1"/>
    </source>
</evidence>
<accession>A0ACA9TGC7</accession>
<name>A0ACA9TGC7_BIOOC</name>
<reference evidence="1" key="1">
    <citation type="submission" date="2020-04" db="EMBL/GenBank/DDBJ databases">
        <authorList>
            <person name="Broberg M."/>
        </authorList>
    </citation>
    <scope>NUCLEOTIDE SEQUENCE</scope>
</reference>
<dbReference type="EMBL" id="CADEHS020000004">
    <property type="protein sequence ID" value="CAG9939972.1"/>
    <property type="molecule type" value="Genomic_DNA"/>
</dbReference>
<organism evidence="1 2">
    <name type="scientific">Clonostachys rosea f. rosea IK726</name>
    <dbReference type="NCBI Taxonomy" id="1349383"/>
    <lineage>
        <taxon>Eukaryota</taxon>
        <taxon>Fungi</taxon>
        <taxon>Dikarya</taxon>
        <taxon>Ascomycota</taxon>
        <taxon>Pezizomycotina</taxon>
        <taxon>Sordariomycetes</taxon>
        <taxon>Hypocreomycetidae</taxon>
        <taxon>Hypocreales</taxon>
        <taxon>Bionectriaceae</taxon>
        <taxon>Clonostachys</taxon>
    </lineage>
</organism>
<protein>
    <submittedName>
        <fullName evidence="1">Uncharacterized protein</fullName>
    </submittedName>
</protein>
<gene>
    <name evidence="1" type="ORF">CRV2_00010299</name>
</gene>
<evidence type="ECO:0000313" key="2">
    <source>
        <dbReference type="Proteomes" id="UP000836387"/>
    </source>
</evidence>
<comment type="caution">
    <text evidence="1">The sequence shown here is derived from an EMBL/GenBank/DDBJ whole genome shotgun (WGS) entry which is preliminary data.</text>
</comment>
<sequence length="83" mass="9000">MTLWKNQVTAGSAHDSVDNLVRNEVAVEHEYALFIEMRLLVFQDGRLDELDMLQLCAECLMESTNSTLAAGVVAGVGDSNEGG</sequence>
<keyword evidence="2" id="KW-1185">Reference proteome</keyword>
<dbReference type="Proteomes" id="UP000836387">
    <property type="component" value="Unassembled WGS sequence"/>
</dbReference>